<dbReference type="SUPFAM" id="SSF143081">
    <property type="entry name" value="BB1717-like"/>
    <property type="match status" value="1"/>
</dbReference>
<dbReference type="GO" id="GO:0006508">
    <property type="term" value="P:proteolysis"/>
    <property type="evidence" value="ECO:0007669"/>
    <property type="project" value="UniProtKB-KW"/>
</dbReference>
<evidence type="ECO:0000256" key="6">
    <source>
        <dbReference type="ARBA" id="ARBA00023125"/>
    </source>
</evidence>
<dbReference type="GO" id="GO:0008233">
    <property type="term" value="F:peptidase activity"/>
    <property type="evidence" value="ECO:0007669"/>
    <property type="project" value="UniProtKB-KW"/>
</dbReference>
<evidence type="ECO:0000256" key="3">
    <source>
        <dbReference type="ARBA" id="ARBA00022763"/>
    </source>
</evidence>
<protein>
    <recommendedName>
        <fullName evidence="8">Abasic site processing protein</fullName>
        <ecNumber evidence="8">3.4.-.-</ecNumber>
    </recommendedName>
</protein>
<dbReference type="PANTHER" id="PTHR13604">
    <property type="entry name" value="DC12-RELATED"/>
    <property type="match status" value="1"/>
</dbReference>
<gene>
    <name evidence="9" type="primary">yedK</name>
    <name evidence="9" type="ORF">CLHUN_28510</name>
</gene>
<keyword evidence="3" id="KW-0227">DNA damage</keyword>
<evidence type="ECO:0000256" key="1">
    <source>
        <dbReference type="ARBA" id="ARBA00008136"/>
    </source>
</evidence>
<dbReference type="AlphaFoldDB" id="A0A1V4SHS1"/>
<keyword evidence="7" id="KW-0456">Lyase</keyword>
<evidence type="ECO:0000256" key="4">
    <source>
        <dbReference type="ARBA" id="ARBA00022801"/>
    </source>
</evidence>
<evidence type="ECO:0000256" key="5">
    <source>
        <dbReference type="ARBA" id="ARBA00023124"/>
    </source>
</evidence>
<keyword evidence="4 8" id="KW-0378">Hydrolase</keyword>
<dbReference type="GO" id="GO:0003697">
    <property type="term" value="F:single-stranded DNA binding"/>
    <property type="evidence" value="ECO:0007669"/>
    <property type="project" value="InterPro"/>
</dbReference>
<dbReference type="Gene3D" id="3.90.1680.10">
    <property type="entry name" value="SOS response associated peptidase-like"/>
    <property type="match status" value="1"/>
</dbReference>
<dbReference type="RefSeq" id="WP_080065300.1">
    <property type="nucleotide sequence ID" value="NZ_MZGX01000019.1"/>
</dbReference>
<dbReference type="EMBL" id="MZGX01000019">
    <property type="protein sequence ID" value="OPX43303.1"/>
    <property type="molecule type" value="Genomic_DNA"/>
</dbReference>
<dbReference type="OrthoDB" id="9782620at2"/>
<dbReference type="GO" id="GO:0016829">
    <property type="term" value="F:lyase activity"/>
    <property type="evidence" value="ECO:0007669"/>
    <property type="project" value="UniProtKB-KW"/>
</dbReference>
<keyword evidence="6" id="KW-0238">DNA-binding</keyword>
<dbReference type="InterPro" id="IPR003738">
    <property type="entry name" value="SRAP"/>
</dbReference>
<evidence type="ECO:0000256" key="7">
    <source>
        <dbReference type="ARBA" id="ARBA00023239"/>
    </source>
</evidence>
<keyword evidence="5" id="KW-0190">Covalent protein-DNA linkage</keyword>
<dbReference type="Proteomes" id="UP000191554">
    <property type="component" value="Unassembled WGS sequence"/>
</dbReference>
<reference evidence="9 10" key="1">
    <citation type="submission" date="2017-03" db="EMBL/GenBank/DDBJ databases">
        <title>Genome sequence of Clostridium hungatei DSM 14427.</title>
        <authorList>
            <person name="Poehlein A."/>
            <person name="Daniel R."/>
        </authorList>
    </citation>
    <scope>NUCLEOTIDE SEQUENCE [LARGE SCALE GENOMIC DNA]</scope>
    <source>
        <strain evidence="9 10">DSM 14427</strain>
    </source>
</reference>
<accession>A0A1V4SHS1</accession>
<dbReference type="STRING" id="48256.CLHUN_28510"/>
<evidence type="ECO:0000313" key="9">
    <source>
        <dbReference type="EMBL" id="OPX43303.1"/>
    </source>
</evidence>
<name>A0A1V4SHS1_RUMHU</name>
<comment type="caution">
    <text evidence="9">The sequence shown here is derived from an EMBL/GenBank/DDBJ whole genome shotgun (WGS) entry which is preliminary data.</text>
</comment>
<evidence type="ECO:0000256" key="8">
    <source>
        <dbReference type="RuleBase" id="RU364100"/>
    </source>
</evidence>
<sequence length="220" mass="24559">MCGRYVVFTEEENEEMLEILKGINQRYKNEASLMKTGEIFPTDTAPVITGSSSRSDSSYNSDSSGIAKDLQLFKWGFPHYMKAGSLIINARCETLQEKPTFRKLLAAGRCLIPASGFYEWKAAAGTTRQKDKYLIRSASSGLIYFAGLYGSFADKSDMPSTRFVIITTDANGQMSEIHHRMPVILEKDQALAWIGHTRSGSSLDGLLKPYEKELTFQKVV</sequence>
<keyword evidence="10" id="KW-1185">Reference proteome</keyword>
<dbReference type="PANTHER" id="PTHR13604:SF0">
    <property type="entry name" value="ABASIC SITE PROCESSING PROTEIN HMCES"/>
    <property type="match status" value="1"/>
</dbReference>
<evidence type="ECO:0000256" key="2">
    <source>
        <dbReference type="ARBA" id="ARBA00022670"/>
    </source>
</evidence>
<dbReference type="InterPro" id="IPR036590">
    <property type="entry name" value="SRAP-like"/>
</dbReference>
<evidence type="ECO:0000313" key="10">
    <source>
        <dbReference type="Proteomes" id="UP000191554"/>
    </source>
</evidence>
<dbReference type="EC" id="3.4.-.-" evidence="8"/>
<proteinExistence type="inferred from homology"/>
<comment type="similarity">
    <text evidence="1 8">Belongs to the SOS response-associated peptidase family.</text>
</comment>
<organism evidence="9 10">
    <name type="scientific">Ruminiclostridium hungatei</name>
    <name type="common">Clostridium hungatei</name>
    <dbReference type="NCBI Taxonomy" id="48256"/>
    <lineage>
        <taxon>Bacteria</taxon>
        <taxon>Bacillati</taxon>
        <taxon>Bacillota</taxon>
        <taxon>Clostridia</taxon>
        <taxon>Eubacteriales</taxon>
        <taxon>Oscillospiraceae</taxon>
        <taxon>Ruminiclostridium</taxon>
    </lineage>
</organism>
<keyword evidence="2 8" id="KW-0645">Protease</keyword>
<dbReference type="Pfam" id="PF02586">
    <property type="entry name" value="SRAP"/>
    <property type="match status" value="1"/>
</dbReference>
<dbReference type="GO" id="GO:0106300">
    <property type="term" value="P:protein-DNA covalent cross-linking repair"/>
    <property type="evidence" value="ECO:0007669"/>
    <property type="project" value="InterPro"/>
</dbReference>